<dbReference type="GO" id="GO:0050511">
    <property type="term" value="F:undecaprenyldiphospho-muramoylpentapeptide beta-N-acetylglucosaminyltransferase activity"/>
    <property type="evidence" value="ECO:0007669"/>
    <property type="project" value="UniProtKB-UniRule"/>
</dbReference>
<evidence type="ECO:0000256" key="6">
    <source>
        <dbReference type="ARBA" id="ARBA00022984"/>
    </source>
</evidence>
<keyword evidence="3 10" id="KW-0328">Glycosyltransferase</keyword>
<comment type="catalytic activity">
    <reaction evidence="10">
        <text>di-trans,octa-cis-undecaprenyl diphospho-N-acetyl-alpha-D-muramoyl-L-alanyl-D-glutamyl-meso-2,6-diaminopimeloyl-D-alanyl-D-alanine + UDP-N-acetyl-alpha-D-glucosamine = di-trans,octa-cis-undecaprenyl diphospho-[N-acetyl-alpha-D-glucosaminyl-(1-&gt;4)]-N-acetyl-alpha-D-muramoyl-L-alanyl-D-glutamyl-meso-2,6-diaminopimeloyl-D-alanyl-D-alanine + UDP + H(+)</text>
        <dbReference type="Rhea" id="RHEA:31227"/>
        <dbReference type="ChEBI" id="CHEBI:15378"/>
        <dbReference type="ChEBI" id="CHEBI:57705"/>
        <dbReference type="ChEBI" id="CHEBI:58223"/>
        <dbReference type="ChEBI" id="CHEBI:61387"/>
        <dbReference type="ChEBI" id="CHEBI:61388"/>
        <dbReference type="EC" id="2.4.1.227"/>
    </reaction>
</comment>
<comment type="pathway">
    <text evidence="10">Cell wall biogenesis; peptidoglycan biosynthesis.</text>
</comment>
<dbReference type="GO" id="GO:0009252">
    <property type="term" value="P:peptidoglycan biosynthetic process"/>
    <property type="evidence" value="ECO:0007669"/>
    <property type="project" value="UniProtKB-UniRule"/>
</dbReference>
<evidence type="ECO:0000256" key="8">
    <source>
        <dbReference type="ARBA" id="ARBA00023306"/>
    </source>
</evidence>
<dbReference type="NCBIfam" id="TIGR01133">
    <property type="entry name" value="murG"/>
    <property type="match status" value="1"/>
</dbReference>
<dbReference type="GO" id="GO:0005886">
    <property type="term" value="C:plasma membrane"/>
    <property type="evidence" value="ECO:0007669"/>
    <property type="project" value="UniProtKB-SubCell"/>
</dbReference>
<comment type="similarity">
    <text evidence="10">Belongs to the glycosyltransferase 28 family. MurG subfamily.</text>
</comment>
<gene>
    <name evidence="10" type="primary">murG</name>
    <name evidence="13" type="ORF">DES49_2842</name>
</gene>
<keyword evidence="1 10" id="KW-1003">Cell membrane</keyword>
<evidence type="ECO:0000256" key="4">
    <source>
        <dbReference type="ARBA" id="ARBA00022679"/>
    </source>
</evidence>
<dbReference type="SUPFAM" id="SSF53756">
    <property type="entry name" value="UDP-Glycosyltransferase/glycogen phosphorylase"/>
    <property type="match status" value="1"/>
</dbReference>
<reference evidence="13 14" key="1">
    <citation type="submission" date="2019-03" db="EMBL/GenBank/DDBJ databases">
        <title>Genomic Encyclopedia of Type Strains, Phase IV (KMG-IV): sequencing the most valuable type-strain genomes for metagenomic binning, comparative biology and taxonomic classification.</title>
        <authorList>
            <person name="Goeker M."/>
        </authorList>
    </citation>
    <scope>NUCLEOTIDE SEQUENCE [LARGE SCALE GENOMIC DNA]</scope>
    <source>
        <strain evidence="13 14">DSM 15505</strain>
    </source>
</reference>
<dbReference type="OrthoDB" id="9808936at2"/>
<dbReference type="PANTHER" id="PTHR21015:SF22">
    <property type="entry name" value="GLYCOSYLTRANSFERASE"/>
    <property type="match status" value="1"/>
</dbReference>
<dbReference type="PANTHER" id="PTHR21015">
    <property type="entry name" value="UDP-N-ACETYLGLUCOSAMINE--N-ACETYLMURAMYL-(PENTAPEPTIDE) PYROPHOSPHORYL-UNDECAPRENOL N-ACETYLGLUCOSAMINE TRANSFERASE 1"/>
    <property type="match status" value="1"/>
</dbReference>
<dbReference type="CDD" id="cd03785">
    <property type="entry name" value="GT28_MurG"/>
    <property type="match status" value="1"/>
</dbReference>
<evidence type="ECO:0000256" key="7">
    <source>
        <dbReference type="ARBA" id="ARBA00023136"/>
    </source>
</evidence>
<feature type="binding site" evidence="10">
    <location>
        <begin position="13"/>
        <end position="15"/>
    </location>
    <ligand>
        <name>UDP-N-acetyl-alpha-D-glucosamine</name>
        <dbReference type="ChEBI" id="CHEBI:57705"/>
    </ligand>
</feature>
<dbReference type="Gene3D" id="3.40.50.2000">
    <property type="entry name" value="Glycogen Phosphorylase B"/>
    <property type="match status" value="2"/>
</dbReference>
<feature type="binding site" evidence="10">
    <location>
        <position position="164"/>
    </location>
    <ligand>
        <name>UDP-N-acetyl-alpha-D-glucosamine</name>
        <dbReference type="ChEBI" id="CHEBI:57705"/>
    </ligand>
</feature>
<dbReference type="GO" id="GO:0071555">
    <property type="term" value="P:cell wall organization"/>
    <property type="evidence" value="ECO:0007669"/>
    <property type="project" value="UniProtKB-KW"/>
</dbReference>
<dbReference type="HAMAP" id="MF_00033">
    <property type="entry name" value="MurG"/>
    <property type="match status" value="1"/>
</dbReference>
<keyword evidence="7 10" id="KW-0472">Membrane</keyword>
<dbReference type="GO" id="GO:0051301">
    <property type="term" value="P:cell division"/>
    <property type="evidence" value="ECO:0007669"/>
    <property type="project" value="UniProtKB-KW"/>
</dbReference>
<comment type="caution">
    <text evidence="10">Lacks conserved residue(s) required for the propagation of feature annotation.</text>
</comment>
<evidence type="ECO:0000313" key="14">
    <source>
        <dbReference type="Proteomes" id="UP000295830"/>
    </source>
</evidence>
<evidence type="ECO:0000256" key="2">
    <source>
        <dbReference type="ARBA" id="ARBA00022618"/>
    </source>
</evidence>
<sequence length="359" mass="38298">MAGKRFMIMAGGTGGHVFPALATARQLQSMGHEVSWLGSRGGMEVDLIGGTDIPLELIAVSGLRGKGGLTRFLAPLRLARALLQAWQVLRRVQPDCVVGMGGFVSGPGGVVAWLMRRPLVIHEQNAIAGMTNRWLSRFAQITLEAFPGAFGPETVTRCTGNPVRQDLLELPDPSQRIGVEQRMRILVLGGSRGARVINERVAVAIAALPGSNRPSVTHQCGRDHLESTREAYRSAGVEAEVVPFIEDMAQAYRNADLVICRAGALTLAELCVVGVGAILVPFPYAVDDHQTANARHLSENGAARLIPQPEFEAAGLAAQIQALDEDRGALLKMAQAARSLAVPDATERVVNYCVEAAHG</sequence>
<comment type="caution">
    <text evidence="13">The sequence shown here is derived from an EMBL/GenBank/DDBJ whole genome shotgun (WGS) entry which is preliminary data.</text>
</comment>
<keyword evidence="2 10" id="KW-0132">Cell division</keyword>
<keyword evidence="8 10" id="KW-0131">Cell cycle</keyword>
<dbReference type="Pfam" id="PF03033">
    <property type="entry name" value="Glyco_transf_28"/>
    <property type="match status" value="1"/>
</dbReference>
<feature type="binding site" evidence="10">
    <location>
        <position position="125"/>
    </location>
    <ligand>
        <name>UDP-N-acetyl-alpha-D-glucosamine</name>
        <dbReference type="ChEBI" id="CHEBI:57705"/>
    </ligand>
</feature>
<protein>
    <recommendedName>
        <fullName evidence="10">UDP-N-acetylglucosamine--N-acetylmuramyl-(pentapeptide) pyrophosphoryl-undecaprenol N-acetylglucosamine transferase</fullName>
        <ecNumber evidence="10">2.4.1.227</ecNumber>
    </recommendedName>
    <alternativeName>
        <fullName evidence="10">Undecaprenyl-PP-MurNAc-pentapeptide-UDPGlcNAc GlcNAc transferase</fullName>
    </alternativeName>
</protein>
<proteinExistence type="inferred from homology"/>
<dbReference type="AlphaFoldDB" id="A0A4R7JMG0"/>
<dbReference type="RefSeq" id="WP_133737067.1">
    <property type="nucleotide sequence ID" value="NZ_SOAX01000007.1"/>
</dbReference>
<feature type="binding site" evidence="10">
    <location>
        <position position="245"/>
    </location>
    <ligand>
        <name>UDP-N-acetyl-alpha-D-glucosamine</name>
        <dbReference type="ChEBI" id="CHEBI:57705"/>
    </ligand>
</feature>
<comment type="function">
    <text evidence="10">Cell wall formation. Catalyzes the transfer of a GlcNAc subunit on undecaprenyl-pyrophosphoryl-MurNAc-pentapeptide (lipid intermediate I) to form undecaprenyl-pyrophosphoryl-MurNAc-(pentapeptide)GlcNAc (lipid intermediate II).</text>
</comment>
<feature type="binding site" evidence="10">
    <location>
        <position position="191"/>
    </location>
    <ligand>
        <name>UDP-N-acetyl-alpha-D-glucosamine</name>
        <dbReference type="ChEBI" id="CHEBI:57705"/>
    </ligand>
</feature>
<dbReference type="InterPro" id="IPR004276">
    <property type="entry name" value="GlycoTrans_28_N"/>
</dbReference>
<keyword evidence="6 10" id="KW-0573">Peptidoglycan synthesis</keyword>
<evidence type="ECO:0000313" key="13">
    <source>
        <dbReference type="EMBL" id="TDT37879.1"/>
    </source>
</evidence>
<dbReference type="GO" id="GO:0051991">
    <property type="term" value="F:UDP-N-acetyl-D-glucosamine:N-acetylmuramoyl-L-alanyl-D-glutamyl-meso-2,6-diaminopimelyl-D-alanyl-D-alanine-diphosphoundecaprenol 4-beta-N-acetylglucosaminlytransferase activity"/>
    <property type="evidence" value="ECO:0007669"/>
    <property type="project" value="RHEA"/>
</dbReference>
<evidence type="ECO:0000259" key="12">
    <source>
        <dbReference type="Pfam" id="PF04101"/>
    </source>
</evidence>
<comment type="subcellular location">
    <subcellularLocation>
        <location evidence="10">Cell membrane</location>
        <topology evidence="10">Peripheral membrane protein</topology>
        <orientation evidence="10">Cytoplasmic side</orientation>
    </subcellularLocation>
</comment>
<dbReference type="UniPathway" id="UPA00219"/>
<dbReference type="EMBL" id="SOAX01000007">
    <property type="protein sequence ID" value="TDT37879.1"/>
    <property type="molecule type" value="Genomic_DNA"/>
</dbReference>
<keyword evidence="9 10" id="KW-0961">Cell wall biogenesis/degradation</keyword>
<dbReference type="Pfam" id="PF04101">
    <property type="entry name" value="Glyco_tran_28_C"/>
    <property type="match status" value="1"/>
</dbReference>
<feature type="domain" description="Glycosyltransferase family 28 N-terminal" evidence="11">
    <location>
        <begin position="6"/>
        <end position="140"/>
    </location>
</feature>
<dbReference type="GO" id="GO:0008360">
    <property type="term" value="P:regulation of cell shape"/>
    <property type="evidence" value="ECO:0007669"/>
    <property type="project" value="UniProtKB-KW"/>
</dbReference>
<dbReference type="EC" id="2.4.1.227" evidence="10"/>
<accession>A0A4R7JMG0</accession>
<keyword evidence="5 10" id="KW-0133">Cell shape</keyword>
<evidence type="ECO:0000256" key="9">
    <source>
        <dbReference type="ARBA" id="ARBA00023316"/>
    </source>
</evidence>
<organism evidence="13 14">
    <name type="scientific">Halospina denitrificans</name>
    <dbReference type="NCBI Taxonomy" id="332522"/>
    <lineage>
        <taxon>Bacteria</taxon>
        <taxon>Pseudomonadati</taxon>
        <taxon>Pseudomonadota</taxon>
        <taxon>Gammaproteobacteria</taxon>
        <taxon>Halospina</taxon>
    </lineage>
</organism>
<dbReference type="Proteomes" id="UP000295830">
    <property type="component" value="Unassembled WGS sequence"/>
</dbReference>
<keyword evidence="14" id="KW-1185">Reference proteome</keyword>
<dbReference type="InterPro" id="IPR006009">
    <property type="entry name" value="GlcNAc_MurG"/>
</dbReference>
<evidence type="ECO:0000256" key="3">
    <source>
        <dbReference type="ARBA" id="ARBA00022676"/>
    </source>
</evidence>
<keyword evidence="4 10" id="KW-0808">Transferase</keyword>
<evidence type="ECO:0000256" key="1">
    <source>
        <dbReference type="ARBA" id="ARBA00022475"/>
    </source>
</evidence>
<evidence type="ECO:0000259" key="11">
    <source>
        <dbReference type="Pfam" id="PF03033"/>
    </source>
</evidence>
<name>A0A4R7JMG0_9GAMM</name>
<evidence type="ECO:0000256" key="10">
    <source>
        <dbReference type="HAMAP-Rule" id="MF_00033"/>
    </source>
</evidence>
<feature type="domain" description="Glycosyl transferase family 28 C-terminal" evidence="12">
    <location>
        <begin position="185"/>
        <end position="348"/>
    </location>
</feature>
<feature type="binding site" evidence="10">
    <location>
        <position position="290"/>
    </location>
    <ligand>
        <name>UDP-N-acetyl-alpha-D-glucosamine</name>
        <dbReference type="ChEBI" id="CHEBI:57705"/>
    </ligand>
</feature>
<dbReference type="GO" id="GO:0005975">
    <property type="term" value="P:carbohydrate metabolic process"/>
    <property type="evidence" value="ECO:0007669"/>
    <property type="project" value="InterPro"/>
</dbReference>
<dbReference type="InterPro" id="IPR007235">
    <property type="entry name" value="Glyco_trans_28_C"/>
</dbReference>
<evidence type="ECO:0000256" key="5">
    <source>
        <dbReference type="ARBA" id="ARBA00022960"/>
    </source>
</evidence>